<dbReference type="InterPro" id="IPR050951">
    <property type="entry name" value="Retrovirus_Pol_polyprotein"/>
</dbReference>
<dbReference type="InterPro" id="IPR036397">
    <property type="entry name" value="RNaseH_sf"/>
</dbReference>
<dbReference type="Gene3D" id="3.30.420.10">
    <property type="entry name" value="Ribonuclease H-like superfamily/Ribonuclease H"/>
    <property type="match status" value="1"/>
</dbReference>
<organism evidence="2 3">
    <name type="scientific">Stegodyphus mimosarum</name>
    <name type="common">African social velvet spider</name>
    <dbReference type="NCBI Taxonomy" id="407821"/>
    <lineage>
        <taxon>Eukaryota</taxon>
        <taxon>Metazoa</taxon>
        <taxon>Ecdysozoa</taxon>
        <taxon>Arthropoda</taxon>
        <taxon>Chelicerata</taxon>
        <taxon>Arachnida</taxon>
        <taxon>Araneae</taxon>
        <taxon>Araneomorphae</taxon>
        <taxon>Entelegynae</taxon>
        <taxon>Eresoidea</taxon>
        <taxon>Eresidae</taxon>
        <taxon>Stegodyphus</taxon>
    </lineage>
</organism>
<proteinExistence type="predicted"/>
<dbReference type="PANTHER" id="PTHR37984">
    <property type="entry name" value="PROTEIN CBG26694"/>
    <property type="match status" value="1"/>
</dbReference>
<reference evidence="2 3" key="1">
    <citation type="submission" date="2013-11" db="EMBL/GenBank/DDBJ databases">
        <title>Genome sequencing of Stegodyphus mimosarum.</title>
        <authorList>
            <person name="Bechsgaard J."/>
        </authorList>
    </citation>
    <scope>NUCLEOTIDE SEQUENCE [LARGE SCALE GENOMIC DNA]</scope>
</reference>
<dbReference type="OMA" id="NPVERMH"/>
<dbReference type="InterPro" id="IPR001584">
    <property type="entry name" value="Integrase_cat-core"/>
</dbReference>
<keyword evidence="3" id="KW-1185">Reference proteome</keyword>
<dbReference type="InterPro" id="IPR012337">
    <property type="entry name" value="RNaseH-like_sf"/>
</dbReference>
<accession>A0A087UDZ8</accession>
<evidence type="ECO:0000313" key="3">
    <source>
        <dbReference type="Proteomes" id="UP000054359"/>
    </source>
</evidence>
<dbReference type="PANTHER" id="PTHR37984:SF15">
    <property type="entry name" value="INTEGRASE CATALYTIC DOMAIN-CONTAINING PROTEIN"/>
    <property type="match status" value="1"/>
</dbReference>
<protein>
    <submittedName>
        <fullName evidence="2">Retrovirus-related Pol polyprotein from transposon 412</fullName>
    </submittedName>
</protein>
<name>A0A087UDZ8_STEMI</name>
<dbReference type="AlphaFoldDB" id="A0A087UDZ8"/>
<gene>
    <name evidence="2" type="ORF">X975_07880</name>
</gene>
<dbReference type="STRING" id="407821.A0A087UDZ8"/>
<dbReference type="Proteomes" id="UP000054359">
    <property type="component" value="Unassembled WGS sequence"/>
</dbReference>
<dbReference type="SUPFAM" id="SSF53098">
    <property type="entry name" value="Ribonuclease H-like"/>
    <property type="match status" value="1"/>
</dbReference>
<evidence type="ECO:0000259" key="1">
    <source>
        <dbReference type="PROSITE" id="PS50994"/>
    </source>
</evidence>
<dbReference type="EMBL" id="KK119394">
    <property type="protein sequence ID" value="KFM75587.1"/>
    <property type="molecule type" value="Genomic_DNA"/>
</dbReference>
<evidence type="ECO:0000313" key="2">
    <source>
        <dbReference type="EMBL" id="KFM75587.1"/>
    </source>
</evidence>
<dbReference type="PROSITE" id="PS50994">
    <property type="entry name" value="INTEGRASE"/>
    <property type="match status" value="1"/>
</dbReference>
<dbReference type="GO" id="GO:0015074">
    <property type="term" value="P:DNA integration"/>
    <property type="evidence" value="ECO:0007669"/>
    <property type="project" value="InterPro"/>
</dbReference>
<feature type="domain" description="Integrase catalytic" evidence="1">
    <location>
        <begin position="1"/>
        <end position="109"/>
    </location>
</feature>
<dbReference type="OrthoDB" id="422540at2759"/>
<sequence length="187" mass="21593">MGFLKEVQTDQATSFTSALTSNFLEKFGIKVARNSVYHPQSNPVERMHRTLKRILRVLCLESGPDWDKILPQALFAFQTTIHDSTEFSSSELFHGRNLRTPIMLLYVKLSGKEEEENTVVDYIFELMNRMRKCQELAVQHMEEAKGKQKLWYDRKAVERKFQEGDLVLVVAPSKSNKLSVKWVGPGK</sequence>
<dbReference type="GO" id="GO:0003676">
    <property type="term" value="F:nucleic acid binding"/>
    <property type="evidence" value="ECO:0007669"/>
    <property type="project" value="InterPro"/>
</dbReference>
<feature type="non-terminal residue" evidence="2">
    <location>
        <position position="187"/>
    </location>
</feature>